<dbReference type="PATRIC" id="fig|1620.3.peg.1155"/>
<proteinExistence type="predicted"/>
<dbReference type="AlphaFoldDB" id="A0A0R2JNN1"/>
<sequence length="315" mass="34864">MKKGTKIALGTLVGFIVMVLVIAAGPFYMVEVRGDKSFVLSGNSSGEVVKKDPLADQKQAWKKVDNKQDVALTTKDGTHLKGQYIPAAKKTNKTAVMIHGFGVDHTEMIPYANLMHDQGYNVLLSDNRAAGKSEGSFIGYGYLEAKDYLEWIDKLIDDNPNSEIVVYGTSLGGATTMLLSGMNPPKQVKAFIEDCGYTSMREELVYEANTLFGIPKWVANPLISVMSVYSKILAGYSYNQVDSVAAVKKNDRPMLFIHGDEDNFVPGYMVHDVYDAAKGPKEKMVVAGADHMEAYRLDIPKYEHKVESFLDKYMD</sequence>
<accession>A0A0R2JNN1</accession>
<evidence type="ECO:0000313" key="4">
    <source>
        <dbReference type="Proteomes" id="UP000051673"/>
    </source>
</evidence>
<evidence type="ECO:0000259" key="2">
    <source>
        <dbReference type="Pfam" id="PF12146"/>
    </source>
</evidence>
<name>A0A0R2JNN1_9LACO</name>
<dbReference type="Pfam" id="PF12146">
    <property type="entry name" value="Hydrolase_4"/>
    <property type="match status" value="1"/>
</dbReference>
<dbReference type="EMBL" id="JQCD01000031">
    <property type="protein sequence ID" value="KRN76090.1"/>
    <property type="molecule type" value="Genomic_DNA"/>
</dbReference>
<dbReference type="Gene3D" id="3.40.50.1820">
    <property type="entry name" value="alpha/beta hydrolase"/>
    <property type="match status" value="1"/>
</dbReference>
<dbReference type="InterPro" id="IPR029058">
    <property type="entry name" value="AB_hydrolase_fold"/>
</dbReference>
<dbReference type="Proteomes" id="UP000051673">
    <property type="component" value="Unassembled WGS sequence"/>
</dbReference>
<organism evidence="3 4">
    <name type="scientific">Weissella minor</name>
    <dbReference type="NCBI Taxonomy" id="1620"/>
    <lineage>
        <taxon>Bacteria</taxon>
        <taxon>Bacillati</taxon>
        <taxon>Bacillota</taxon>
        <taxon>Bacilli</taxon>
        <taxon>Lactobacillales</taxon>
        <taxon>Lactobacillaceae</taxon>
        <taxon>Weissella</taxon>
    </lineage>
</organism>
<dbReference type="RefSeq" id="WP_057788994.1">
    <property type="nucleotide sequence ID" value="NZ_JQCD01000031.1"/>
</dbReference>
<feature type="transmembrane region" description="Helical" evidence="1">
    <location>
        <begin position="7"/>
        <end position="29"/>
    </location>
</feature>
<dbReference type="SUPFAM" id="SSF53474">
    <property type="entry name" value="alpha/beta-Hydrolases"/>
    <property type="match status" value="1"/>
</dbReference>
<keyword evidence="1" id="KW-0812">Transmembrane</keyword>
<dbReference type="OrthoDB" id="9776685at2"/>
<feature type="domain" description="Serine aminopeptidase S33" evidence="2">
    <location>
        <begin position="91"/>
        <end position="249"/>
    </location>
</feature>
<dbReference type="PANTHER" id="PTHR43358:SF4">
    <property type="entry name" value="ALPHA_BETA HYDROLASE FOLD-1 DOMAIN-CONTAINING PROTEIN"/>
    <property type="match status" value="1"/>
</dbReference>
<dbReference type="PANTHER" id="PTHR43358">
    <property type="entry name" value="ALPHA/BETA-HYDROLASE"/>
    <property type="match status" value="1"/>
</dbReference>
<gene>
    <name evidence="3" type="ORF">IV67_GL001141</name>
</gene>
<dbReference type="STRING" id="1620.IV67_GL001141"/>
<evidence type="ECO:0000313" key="3">
    <source>
        <dbReference type="EMBL" id="KRN76090.1"/>
    </source>
</evidence>
<dbReference type="InterPro" id="IPR022742">
    <property type="entry name" value="Hydrolase_4"/>
</dbReference>
<protein>
    <submittedName>
        <fullName evidence="3">Family s9 peptidase</fullName>
    </submittedName>
</protein>
<evidence type="ECO:0000256" key="1">
    <source>
        <dbReference type="SAM" id="Phobius"/>
    </source>
</evidence>
<keyword evidence="1" id="KW-1133">Transmembrane helix</keyword>
<reference evidence="3 4" key="1">
    <citation type="journal article" date="2015" name="Genome Announc.">
        <title>Expanding the biotechnology potential of lactobacilli through comparative genomics of 213 strains and associated genera.</title>
        <authorList>
            <person name="Sun Z."/>
            <person name="Harris H.M."/>
            <person name="McCann A."/>
            <person name="Guo C."/>
            <person name="Argimon S."/>
            <person name="Zhang W."/>
            <person name="Yang X."/>
            <person name="Jeffery I.B."/>
            <person name="Cooney J.C."/>
            <person name="Kagawa T.F."/>
            <person name="Liu W."/>
            <person name="Song Y."/>
            <person name="Salvetti E."/>
            <person name="Wrobel A."/>
            <person name="Rasinkangas P."/>
            <person name="Parkhill J."/>
            <person name="Rea M.C."/>
            <person name="O'Sullivan O."/>
            <person name="Ritari J."/>
            <person name="Douillard F.P."/>
            <person name="Paul Ross R."/>
            <person name="Yang R."/>
            <person name="Briner A.E."/>
            <person name="Felis G.E."/>
            <person name="de Vos W.M."/>
            <person name="Barrangou R."/>
            <person name="Klaenhammer T.R."/>
            <person name="Caufield P.W."/>
            <person name="Cui Y."/>
            <person name="Zhang H."/>
            <person name="O'Toole P.W."/>
        </authorList>
    </citation>
    <scope>NUCLEOTIDE SEQUENCE [LARGE SCALE GENOMIC DNA]</scope>
    <source>
        <strain evidence="3 4">DSM 20014</strain>
    </source>
</reference>
<keyword evidence="4" id="KW-1185">Reference proteome</keyword>
<keyword evidence="1" id="KW-0472">Membrane</keyword>
<dbReference type="InterPro" id="IPR052920">
    <property type="entry name" value="DNA-binding_regulatory"/>
</dbReference>
<comment type="caution">
    <text evidence="3">The sequence shown here is derived from an EMBL/GenBank/DDBJ whole genome shotgun (WGS) entry which is preliminary data.</text>
</comment>